<dbReference type="HOGENOM" id="CLU_2466296_0_0_7"/>
<accession>A1ASU8</accession>
<dbReference type="EMBL" id="CP000482">
    <property type="protein sequence ID" value="ABL00419.1"/>
    <property type="molecule type" value="Genomic_DNA"/>
</dbReference>
<organism evidence="2 3">
    <name type="scientific">Pelobacter propionicus (strain DSM 2379 / NBRC 103807 / OttBd1)</name>
    <dbReference type="NCBI Taxonomy" id="338966"/>
    <lineage>
        <taxon>Bacteria</taxon>
        <taxon>Pseudomonadati</taxon>
        <taxon>Thermodesulfobacteriota</taxon>
        <taxon>Desulfuromonadia</taxon>
        <taxon>Desulfuromonadales</taxon>
        <taxon>Desulfuromonadaceae</taxon>
        <taxon>Pelobacter</taxon>
    </lineage>
</organism>
<proteinExistence type="predicted"/>
<evidence type="ECO:0000313" key="3">
    <source>
        <dbReference type="Proteomes" id="UP000006732"/>
    </source>
</evidence>
<dbReference type="AlphaFoldDB" id="A1ASU8"/>
<reference evidence="2 3" key="1">
    <citation type="submission" date="2006-10" db="EMBL/GenBank/DDBJ databases">
        <title>Complete sequence of chromosome of Pelobacter propionicus DSM 2379.</title>
        <authorList>
            <consortium name="US DOE Joint Genome Institute"/>
            <person name="Copeland A."/>
            <person name="Lucas S."/>
            <person name="Lapidus A."/>
            <person name="Barry K."/>
            <person name="Detter J.C."/>
            <person name="Glavina del Rio T."/>
            <person name="Hammon N."/>
            <person name="Israni S."/>
            <person name="Dalin E."/>
            <person name="Tice H."/>
            <person name="Pitluck S."/>
            <person name="Saunders E."/>
            <person name="Brettin T."/>
            <person name="Bruce D."/>
            <person name="Han C."/>
            <person name="Tapia R."/>
            <person name="Schmutz J."/>
            <person name="Larimer F."/>
            <person name="Land M."/>
            <person name="Hauser L."/>
            <person name="Kyrpides N."/>
            <person name="Kim E."/>
            <person name="Lovley D."/>
            <person name="Richardson P."/>
        </authorList>
    </citation>
    <scope>NUCLEOTIDE SEQUENCE [LARGE SCALE GENOMIC DNA]</scope>
    <source>
        <strain evidence="3">DSM 2379 / NBRC 103807 / OttBd1</strain>
    </source>
</reference>
<dbReference type="Proteomes" id="UP000006732">
    <property type="component" value="Chromosome"/>
</dbReference>
<sequence length="88" mass="10165">MRQNNLKKSPEPICRKARNSPPSRTTKKIIFIQNQFDNEQSLSYSPPHETHRSPLASNESGYTLTQTMHPSHTHCTFRDTSQPDKEDI</sequence>
<dbReference type="KEGG" id="ppd:Ppro_2820"/>
<feature type="region of interest" description="Disordered" evidence="1">
    <location>
        <begin position="64"/>
        <end position="88"/>
    </location>
</feature>
<feature type="compositionally biased region" description="Polar residues" evidence="1">
    <location>
        <begin position="64"/>
        <end position="80"/>
    </location>
</feature>
<protein>
    <submittedName>
        <fullName evidence="2">Uncharacterized protein</fullName>
    </submittedName>
</protein>
<feature type="region of interest" description="Disordered" evidence="1">
    <location>
        <begin position="1"/>
        <end position="26"/>
    </location>
</feature>
<name>A1ASU8_PELPD</name>
<keyword evidence="3" id="KW-1185">Reference proteome</keyword>
<gene>
    <name evidence="2" type="ordered locus">Ppro_2820</name>
</gene>
<evidence type="ECO:0000256" key="1">
    <source>
        <dbReference type="SAM" id="MobiDB-lite"/>
    </source>
</evidence>
<dbReference type="STRING" id="338966.Ppro_2820"/>
<evidence type="ECO:0000313" key="2">
    <source>
        <dbReference type="EMBL" id="ABL00419.1"/>
    </source>
</evidence>